<dbReference type="GO" id="GO:0005829">
    <property type="term" value="C:cytosol"/>
    <property type="evidence" value="ECO:0007669"/>
    <property type="project" value="TreeGrafter"/>
</dbReference>
<evidence type="ECO:0000256" key="4">
    <source>
        <dbReference type="ARBA" id="ARBA00013078"/>
    </source>
</evidence>
<dbReference type="InterPro" id="IPR036412">
    <property type="entry name" value="HAD-like_sf"/>
</dbReference>
<reference evidence="5" key="2">
    <citation type="submission" date="2021-04" db="EMBL/GenBank/DDBJ databases">
        <authorList>
            <person name="Gilroy R."/>
        </authorList>
    </citation>
    <scope>NUCLEOTIDE SEQUENCE</scope>
    <source>
        <strain evidence="5">G3-2149</strain>
    </source>
</reference>
<dbReference type="NCBIfam" id="TIGR01549">
    <property type="entry name" value="HAD-SF-IA-v1"/>
    <property type="match status" value="1"/>
</dbReference>
<dbReference type="Gene3D" id="1.10.150.240">
    <property type="entry name" value="Putative phosphatase, domain 2"/>
    <property type="match status" value="1"/>
</dbReference>
<comment type="pathway">
    <text evidence="2">Organic acid metabolism; glycolate biosynthesis; glycolate from 2-phosphoglycolate: step 1/1.</text>
</comment>
<evidence type="ECO:0000256" key="2">
    <source>
        <dbReference type="ARBA" id="ARBA00004818"/>
    </source>
</evidence>
<dbReference type="InterPro" id="IPR023198">
    <property type="entry name" value="PGP-like_dom2"/>
</dbReference>
<evidence type="ECO:0000256" key="1">
    <source>
        <dbReference type="ARBA" id="ARBA00000830"/>
    </source>
</evidence>
<evidence type="ECO:0000313" key="5">
    <source>
        <dbReference type="EMBL" id="MBU3852564.1"/>
    </source>
</evidence>
<dbReference type="GO" id="GO:0008967">
    <property type="term" value="F:phosphoglycolate phosphatase activity"/>
    <property type="evidence" value="ECO:0007669"/>
    <property type="project" value="UniProtKB-EC"/>
</dbReference>
<dbReference type="SFLD" id="SFLDS00003">
    <property type="entry name" value="Haloacid_Dehalogenase"/>
    <property type="match status" value="1"/>
</dbReference>
<keyword evidence="5" id="KW-0378">Hydrolase</keyword>
<comment type="similarity">
    <text evidence="3">Belongs to the HAD-like hydrolase superfamily. CbbY/CbbZ/Gph/YieH family.</text>
</comment>
<dbReference type="Pfam" id="PF13419">
    <property type="entry name" value="HAD_2"/>
    <property type="match status" value="1"/>
</dbReference>
<dbReference type="GO" id="GO:0006281">
    <property type="term" value="P:DNA repair"/>
    <property type="evidence" value="ECO:0007669"/>
    <property type="project" value="TreeGrafter"/>
</dbReference>
<dbReference type="InterPro" id="IPR006439">
    <property type="entry name" value="HAD-SF_hydro_IA"/>
</dbReference>
<dbReference type="AlphaFoldDB" id="A0A9E2L4J8"/>
<comment type="catalytic activity">
    <reaction evidence="1">
        <text>2-phosphoglycolate + H2O = glycolate + phosphate</text>
        <dbReference type="Rhea" id="RHEA:14369"/>
        <dbReference type="ChEBI" id="CHEBI:15377"/>
        <dbReference type="ChEBI" id="CHEBI:29805"/>
        <dbReference type="ChEBI" id="CHEBI:43474"/>
        <dbReference type="ChEBI" id="CHEBI:58033"/>
        <dbReference type="EC" id="3.1.3.18"/>
    </reaction>
</comment>
<gene>
    <name evidence="5" type="ORF">H9789_01800</name>
</gene>
<dbReference type="PANTHER" id="PTHR43434:SF1">
    <property type="entry name" value="PHOSPHOGLYCOLATE PHOSPHATASE"/>
    <property type="match status" value="1"/>
</dbReference>
<accession>A0A9E2L4J8</accession>
<dbReference type="PANTHER" id="PTHR43434">
    <property type="entry name" value="PHOSPHOGLYCOLATE PHOSPHATASE"/>
    <property type="match status" value="1"/>
</dbReference>
<dbReference type="InterPro" id="IPR041492">
    <property type="entry name" value="HAD_2"/>
</dbReference>
<dbReference type="InterPro" id="IPR050155">
    <property type="entry name" value="HAD-like_hydrolase_sf"/>
</dbReference>
<dbReference type="SFLD" id="SFLDG01129">
    <property type="entry name" value="C1.5:_HAD__Beta-PGM__Phosphata"/>
    <property type="match status" value="1"/>
</dbReference>
<dbReference type="NCBIfam" id="TIGR01509">
    <property type="entry name" value="HAD-SF-IA-v3"/>
    <property type="match status" value="1"/>
</dbReference>
<dbReference type="InterPro" id="IPR023214">
    <property type="entry name" value="HAD_sf"/>
</dbReference>
<comment type="caution">
    <text evidence="5">The sequence shown here is derived from an EMBL/GenBank/DDBJ whole genome shotgun (WGS) entry which is preliminary data.</text>
</comment>
<protein>
    <recommendedName>
        <fullName evidence="4">phosphoglycolate phosphatase</fullName>
        <ecNumber evidence="4">3.1.3.18</ecNumber>
    </recommendedName>
</protein>
<name>A0A9E2L4J8_9BACT</name>
<dbReference type="Proteomes" id="UP000823865">
    <property type="component" value="Unassembled WGS sequence"/>
</dbReference>
<sequence length="219" mass="24709">MKISTVVFDLDGTLMDTLQDLAESTNYALREYGFPQHSLEAVRSFVGNGVRKLIERALPQGEENPLFEEVFRTFKEHYVAHCRDHSGLYAGIADMLQTLSDTGYQLAVVSNKLQKGVTELQHSYFSSWIKVAVGERPEVRRKPAPDMVLQAIRELEADLRETVYVGDSDVDIETARQCGIPCISVLWGFRDREFLETCGAAHFAATPQDIIQLIRRGLE</sequence>
<dbReference type="Gene3D" id="3.40.50.1000">
    <property type="entry name" value="HAD superfamily/HAD-like"/>
    <property type="match status" value="1"/>
</dbReference>
<organism evidence="5 6">
    <name type="scientific">Candidatus Paraprevotella stercoravium</name>
    <dbReference type="NCBI Taxonomy" id="2838725"/>
    <lineage>
        <taxon>Bacteria</taxon>
        <taxon>Pseudomonadati</taxon>
        <taxon>Bacteroidota</taxon>
        <taxon>Bacteroidia</taxon>
        <taxon>Bacteroidales</taxon>
        <taxon>Prevotellaceae</taxon>
        <taxon>Paraprevotella</taxon>
    </lineage>
</organism>
<evidence type="ECO:0000256" key="3">
    <source>
        <dbReference type="ARBA" id="ARBA00006171"/>
    </source>
</evidence>
<dbReference type="EC" id="3.1.3.18" evidence="4"/>
<dbReference type="EMBL" id="JAHLFU010000032">
    <property type="protein sequence ID" value="MBU3852564.1"/>
    <property type="molecule type" value="Genomic_DNA"/>
</dbReference>
<dbReference type="NCBIfam" id="TIGR01662">
    <property type="entry name" value="HAD-SF-IIIA"/>
    <property type="match status" value="1"/>
</dbReference>
<dbReference type="InterPro" id="IPR006549">
    <property type="entry name" value="HAD-SF_hydro_IIIA"/>
</dbReference>
<dbReference type="SUPFAM" id="SSF56784">
    <property type="entry name" value="HAD-like"/>
    <property type="match status" value="1"/>
</dbReference>
<evidence type="ECO:0000313" key="6">
    <source>
        <dbReference type="Proteomes" id="UP000823865"/>
    </source>
</evidence>
<reference evidence="5" key="1">
    <citation type="journal article" date="2021" name="PeerJ">
        <title>Extensive microbial diversity within the chicken gut microbiome revealed by metagenomics and culture.</title>
        <authorList>
            <person name="Gilroy R."/>
            <person name="Ravi A."/>
            <person name="Getino M."/>
            <person name="Pursley I."/>
            <person name="Horton D.L."/>
            <person name="Alikhan N.F."/>
            <person name="Baker D."/>
            <person name="Gharbi K."/>
            <person name="Hall N."/>
            <person name="Watson M."/>
            <person name="Adriaenssens E.M."/>
            <person name="Foster-Nyarko E."/>
            <person name="Jarju S."/>
            <person name="Secka A."/>
            <person name="Antonio M."/>
            <person name="Oren A."/>
            <person name="Chaudhuri R.R."/>
            <person name="La Ragione R."/>
            <person name="Hildebrand F."/>
            <person name="Pallen M.J."/>
        </authorList>
    </citation>
    <scope>NUCLEOTIDE SEQUENCE</scope>
    <source>
        <strain evidence="5">G3-2149</strain>
    </source>
</reference>
<proteinExistence type="inferred from homology"/>